<evidence type="ECO:0000313" key="4">
    <source>
        <dbReference type="EMBL" id="PFH50324.1"/>
    </source>
</evidence>
<dbReference type="InterPro" id="IPR003284">
    <property type="entry name" value="Sal_SpvB"/>
</dbReference>
<evidence type="ECO:0000313" key="5">
    <source>
        <dbReference type="Proteomes" id="UP000242287"/>
    </source>
</evidence>
<proteinExistence type="predicted"/>
<accession>A0A2A9NLX6</accession>
<evidence type="ECO:0000256" key="2">
    <source>
        <dbReference type="ARBA" id="ARBA00022525"/>
    </source>
</evidence>
<evidence type="ECO:0000256" key="3">
    <source>
        <dbReference type="ARBA" id="ARBA00023026"/>
    </source>
</evidence>
<keyword evidence="2" id="KW-0964">Secreted</keyword>
<evidence type="ECO:0000256" key="1">
    <source>
        <dbReference type="ARBA" id="ARBA00004613"/>
    </source>
</evidence>
<dbReference type="InterPro" id="IPR028994">
    <property type="entry name" value="Integrin_alpha_N"/>
</dbReference>
<dbReference type="Pfam" id="PF03534">
    <property type="entry name" value="SpvB"/>
    <property type="match status" value="1"/>
</dbReference>
<reference evidence="4 5" key="1">
    <citation type="submission" date="2014-02" db="EMBL/GenBank/DDBJ databases">
        <title>Transposable element dynamics among asymbiotic and ectomycorrhizal Amanita fungi.</title>
        <authorList>
            <consortium name="DOE Joint Genome Institute"/>
            <person name="Hess J."/>
            <person name="Skrede I."/>
            <person name="Wolfe B."/>
            <person name="LaButti K."/>
            <person name="Ohm R.A."/>
            <person name="Grigoriev I.V."/>
            <person name="Pringle A."/>
        </authorList>
    </citation>
    <scope>NUCLEOTIDE SEQUENCE [LARGE SCALE GENOMIC DNA]</scope>
    <source>
        <strain evidence="4 5">SKay4041</strain>
    </source>
</reference>
<comment type="subcellular location">
    <subcellularLocation>
        <location evidence="1">Secreted</location>
    </subcellularLocation>
</comment>
<keyword evidence="5" id="KW-1185">Reference proteome</keyword>
<dbReference type="OrthoDB" id="442731at2759"/>
<protein>
    <recommendedName>
        <fullName evidence="6">YD repeat-containing protein</fullName>
    </recommendedName>
</protein>
<gene>
    <name evidence="4" type="ORF">AMATHDRAFT_85848</name>
</gene>
<evidence type="ECO:0008006" key="6">
    <source>
        <dbReference type="Google" id="ProtNLM"/>
    </source>
</evidence>
<dbReference type="STRING" id="703135.A0A2A9NLX6"/>
<keyword evidence="3" id="KW-0843">Virulence</keyword>
<dbReference type="Gene3D" id="2.180.10.10">
    <property type="entry name" value="RHS repeat-associated core"/>
    <property type="match status" value="1"/>
</dbReference>
<dbReference type="SUPFAM" id="SSF69318">
    <property type="entry name" value="Integrin alpha N-terminal domain"/>
    <property type="match status" value="1"/>
</dbReference>
<feature type="non-terminal residue" evidence="4">
    <location>
        <position position="1507"/>
    </location>
</feature>
<dbReference type="GO" id="GO:0005576">
    <property type="term" value="C:extracellular region"/>
    <property type="evidence" value="ECO:0007669"/>
    <property type="project" value="UniProtKB-SubCell"/>
</dbReference>
<dbReference type="Proteomes" id="UP000242287">
    <property type="component" value="Unassembled WGS sequence"/>
</dbReference>
<dbReference type="GO" id="GO:0005737">
    <property type="term" value="C:cytoplasm"/>
    <property type="evidence" value="ECO:0007669"/>
    <property type="project" value="InterPro"/>
</dbReference>
<organism evidence="4 5">
    <name type="scientific">Amanita thiersii Skay4041</name>
    <dbReference type="NCBI Taxonomy" id="703135"/>
    <lineage>
        <taxon>Eukaryota</taxon>
        <taxon>Fungi</taxon>
        <taxon>Dikarya</taxon>
        <taxon>Basidiomycota</taxon>
        <taxon>Agaricomycotina</taxon>
        <taxon>Agaricomycetes</taxon>
        <taxon>Agaricomycetidae</taxon>
        <taxon>Agaricales</taxon>
        <taxon>Pluteineae</taxon>
        <taxon>Amanitaceae</taxon>
        <taxon>Amanita</taxon>
    </lineage>
</organism>
<name>A0A2A9NLX6_9AGAR</name>
<sequence>MSYSVISTVSVTNTGQKDLVFQYGDSSVEVPVDTNNKALEGLTMPYEVYVKGSLVIIATIRYIDNKSLRVKRRAIVDGASFICQAVVSQLSQNKIVAPIPISHAVDSSGTLTLNVPLQLPHSRFMPEISLGYNSAVTRSSVLGCGWDLIGVPTIERVPATIAQDGHRGTVKDNQYDCFALSGQRLIKISGSINNRTKYRLEIEQWSRFFALGDVANPTSWEQYLPDGTIRKFGDTTDSNITALTGKSSPPTRVWAVSQFIDPFSNYVSFKYLNNSTTTGAFYLQMITYGDNSTKATPMQFQVSFSYEQRRDITKRYLGGYPIQSDQRMSAIKTTLYTKQGPVTNDILQYALKYAETDIYYQPSCLQSVVLTDLITGAATDPLTFDWLSSPVFPVIDQPKPTVTLAGTSVNPATDFIIPLDVNGNARNDIVIASNKNNQLSLDVYFANLDGTVSGTKTTGSVSTTLTFSPLLYPLDSSGDGLADLLHILLDSGKFTITALLSKPDRTKPDTVNFQQQKLIDFTPPKTPVEGEYRFYTGDFSGTGCVGLVYIYKDTDNQGNPIINFVQFVSNGTALSILPTQTTPASGWDFTKMQMVVGDLEGSGAGTDWRFLWAKSIDGKLQCQQQNFSHASDLSTASDAVILPFNADNDSKTGILFALNNKVKVRLRLLRSAGIGFIREDAFDTGVDYSGNITINRIVSPNTLDVVIDSSSANGTGRALYVVHFDSQRFSAVTTIDILNTDLVRWADLRGIGRSDCTRFTFSNGAVTFEPRLCSGSKRFADHWQPLNYISGYSQGLGFVYNAMYAPLSDPGVYPISDSIPVPLVNAFSGNAGCAGHLGGDQSAQIMCSTRVQLVTFPRFVVYLQSERVDSSPDNTHQYGYTNALVDFSGRGWLGFQTVTKRSLRLRMAVTTTYKQSFPFIGLASMIVKKNDMTAPAPSSILQINRHQWKDSSSQKKLYLPRLATIYEQHFQDDKLTFNVDVEFDYDRYGNTTKTQIAVPQSSSLLSINSTFQDPTVGPPSPQCNWVVGSKLSETVSDKSATVLKNTTYTYYPGTSCCTETKNWVDDKTWISTNYTYNNYGNTASVKGPDRSQKFDFDTMVMSNVVKTRTYTSLQTFSDETANYKDPLNLALGLPSSTTDSNGLISSYDYDVLGRKVGTSRGTAPNQMTGIEKVSFAALPDGISETRYISNGLKGKRATNGEMGNPSHDLSRFIYNDTEYDEIGRVTARSRPYLDGQTPTWITYCYDILSRLTRVVYPPAETGGSSVTRSITYKFQGGSAVIRETVADGTTTRFTASRMNVLPNADAAGQFVKFCAVKQRTEIGQTTTAEFDGLCRPITILDPRGVRLSLTYDRLSRVTNRRITSGTGSAPKLTSDITMSFNDALWVSTLRNTIATTTVVSTKDYLGRLIKKVTQEDTLDYKYSNDHLSSVSSDIGPSYAYAYAYDDFGNLKSTAMTLGSDKFKTSFAYTNMGQLLNTTNQDGSSITRTLYSDGTRFKTCSSKMLPAI</sequence>
<dbReference type="EMBL" id="KZ302006">
    <property type="protein sequence ID" value="PFH50324.1"/>
    <property type="molecule type" value="Genomic_DNA"/>
</dbReference>